<accession>A0ACC2H099</accession>
<dbReference type="EMBL" id="CM055734">
    <property type="protein sequence ID" value="KAJ8009247.1"/>
    <property type="molecule type" value="Genomic_DNA"/>
</dbReference>
<dbReference type="Proteomes" id="UP001157502">
    <property type="component" value="Chromosome 7"/>
</dbReference>
<name>A0ACC2H099_DALPE</name>
<evidence type="ECO:0000313" key="2">
    <source>
        <dbReference type="Proteomes" id="UP001157502"/>
    </source>
</evidence>
<proteinExistence type="predicted"/>
<gene>
    <name evidence="1" type="ORF">DPEC_G00086910</name>
</gene>
<protein>
    <submittedName>
        <fullName evidence="1">Uncharacterized protein</fullName>
    </submittedName>
</protein>
<sequence>MNVASIRKYYESLLSRCLSIMAANVSVLRGELKYRDGLTKEIVITTENNLTSMIVGIKTLNADVSRLLTDCIAQEKLGNGDLQVDDGEEEDDDDEEEDTKTKAPITEPPTKRSKTLRA</sequence>
<reference evidence="1" key="1">
    <citation type="submission" date="2021-05" db="EMBL/GenBank/DDBJ databases">
        <authorList>
            <person name="Pan Q."/>
            <person name="Jouanno E."/>
            <person name="Zahm M."/>
            <person name="Klopp C."/>
            <person name="Cabau C."/>
            <person name="Louis A."/>
            <person name="Berthelot C."/>
            <person name="Parey E."/>
            <person name="Roest Crollius H."/>
            <person name="Montfort J."/>
            <person name="Robinson-Rechavi M."/>
            <person name="Bouchez O."/>
            <person name="Lampietro C."/>
            <person name="Lopez Roques C."/>
            <person name="Donnadieu C."/>
            <person name="Postlethwait J."/>
            <person name="Bobe J."/>
            <person name="Dillon D."/>
            <person name="Chandos A."/>
            <person name="von Hippel F."/>
            <person name="Guiguen Y."/>
        </authorList>
    </citation>
    <scope>NUCLEOTIDE SEQUENCE</scope>
    <source>
        <strain evidence="1">YG-Jan2019</strain>
    </source>
</reference>
<evidence type="ECO:0000313" key="1">
    <source>
        <dbReference type="EMBL" id="KAJ8009247.1"/>
    </source>
</evidence>
<keyword evidence="2" id="KW-1185">Reference proteome</keyword>
<organism evidence="1 2">
    <name type="scientific">Dallia pectoralis</name>
    <name type="common">Alaska blackfish</name>
    <dbReference type="NCBI Taxonomy" id="75939"/>
    <lineage>
        <taxon>Eukaryota</taxon>
        <taxon>Metazoa</taxon>
        <taxon>Chordata</taxon>
        <taxon>Craniata</taxon>
        <taxon>Vertebrata</taxon>
        <taxon>Euteleostomi</taxon>
        <taxon>Actinopterygii</taxon>
        <taxon>Neopterygii</taxon>
        <taxon>Teleostei</taxon>
        <taxon>Protacanthopterygii</taxon>
        <taxon>Esociformes</taxon>
        <taxon>Umbridae</taxon>
        <taxon>Dallia</taxon>
    </lineage>
</organism>
<comment type="caution">
    <text evidence="1">The sequence shown here is derived from an EMBL/GenBank/DDBJ whole genome shotgun (WGS) entry which is preliminary data.</text>
</comment>